<name>D0WBX3_NEILA</name>
<protein>
    <submittedName>
        <fullName evidence="2">Uncharacterized protein</fullName>
    </submittedName>
</protein>
<dbReference type="EMBL" id="ACEQ02000027">
    <property type="protein sequence ID" value="EEZ74900.1"/>
    <property type="molecule type" value="Genomic_DNA"/>
</dbReference>
<organism evidence="2 3">
    <name type="scientific">Neisseria lactamica ATCC 23970</name>
    <dbReference type="NCBI Taxonomy" id="546265"/>
    <lineage>
        <taxon>Bacteria</taxon>
        <taxon>Pseudomonadati</taxon>
        <taxon>Pseudomonadota</taxon>
        <taxon>Betaproteobacteria</taxon>
        <taxon>Neisseriales</taxon>
        <taxon>Neisseriaceae</taxon>
        <taxon>Neisseria</taxon>
    </lineage>
</organism>
<gene>
    <name evidence="2" type="ORF">NEILACOT_05051</name>
</gene>
<dbReference type="AlphaFoldDB" id="D0WBX3"/>
<feature type="compositionally biased region" description="Polar residues" evidence="1">
    <location>
        <begin position="20"/>
        <end position="34"/>
    </location>
</feature>
<evidence type="ECO:0000313" key="3">
    <source>
        <dbReference type="Proteomes" id="UP000003843"/>
    </source>
</evidence>
<evidence type="ECO:0000313" key="2">
    <source>
        <dbReference type="EMBL" id="EEZ74900.1"/>
    </source>
</evidence>
<sequence length="56" mass="6027">MSEEGLQRPSENAPPEAPSGFQTASNPYIQSCRNGATIRRAPSTHSSTPAIRAMRI</sequence>
<reference evidence="2 3" key="1">
    <citation type="submission" date="2009-10" db="EMBL/GenBank/DDBJ databases">
        <authorList>
            <person name="Weinstock G."/>
            <person name="Sodergren E."/>
            <person name="Clifton S."/>
            <person name="Fulton L."/>
            <person name="Fulton B."/>
            <person name="Courtney L."/>
            <person name="Fronick C."/>
            <person name="Harrison M."/>
            <person name="Strong C."/>
            <person name="Farmer C."/>
            <person name="Delahaunty K."/>
            <person name="Markovic C."/>
            <person name="Hall O."/>
            <person name="Minx P."/>
            <person name="Tomlinson C."/>
            <person name="Mitreva M."/>
            <person name="Nelson J."/>
            <person name="Hou S."/>
            <person name="Wollam A."/>
            <person name="Pepin K.H."/>
            <person name="Johnson M."/>
            <person name="Bhonagiri V."/>
            <person name="Nash W.E."/>
            <person name="Warren W."/>
            <person name="Chinwalla A."/>
            <person name="Mardis E.R."/>
            <person name="Wilson R.K."/>
        </authorList>
    </citation>
    <scope>NUCLEOTIDE SEQUENCE [LARGE SCALE GENOMIC DNA]</scope>
    <source>
        <strain evidence="2 3">ATCC 23970</strain>
    </source>
</reference>
<accession>D0WBX3</accession>
<feature type="region of interest" description="Disordered" evidence="1">
    <location>
        <begin position="1"/>
        <end position="56"/>
    </location>
</feature>
<evidence type="ECO:0000256" key="1">
    <source>
        <dbReference type="SAM" id="MobiDB-lite"/>
    </source>
</evidence>
<dbReference type="Proteomes" id="UP000003843">
    <property type="component" value="Unassembled WGS sequence"/>
</dbReference>
<comment type="caution">
    <text evidence="2">The sequence shown here is derived from an EMBL/GenBank/DDBJ whole genome shotgun (WGS) entry which is preliminary data.</text>
</comment>
<proteinExistence type="predicted"/>